<evidence type="ECO:0000259" key="1">
    <source>
        <dbReference type="Pfam" id="PF12697"/>
    </source>
</evidence>
<reference evidence="2 3" key="1">
    <citation type="submission" date="2020-03" db="EMBL/GenBank/DDBJ databases">
        <title>Genomic Encyclopedia of Type Strains, Phase IV (KMG-IV): sequencing the most valuable type-strain genomes for metagenomic binning, comparative biology and taxonomic classification.</title>
        <authorList>
            <person name="Goeker M."/>
        </authorList>
    </citation>
    <scope>NUCLEOTIDE SEQUENCE [LARGE SCALE GENOMIC DNA]</scope>
    <source>
        <strain evidence="2 3">DSM 19867</strain>
    </source>
</reference>
<dbReference type="InterPro" id="IPR000073">
    <property type="entry name" value="AB_hydrolase_1"/>
</dbReference>
<dbReference type="GO" id="GO:0090499">
    <property type="term" value="F:pimelyl-[acyl-carrier protein] methyl ester esterase activity"/>
    <property type="evidence" value="ECO:0007669"/>
    <property type="project" value="UniProtKB-EC"/>
</dbReference>
<dbReference type="AlphaFoldDB" id="A0A846N0T8"/>
<dbReference type="EC" id="3.1.1.85" evidence="2"/>
<dbReference type="InterPro" id="IPR029058">
    <property type="entry name" value="AB_hydrolase_fold"/>
</dbReference>
<dbReference type="SUPFAM" id="SSF53474">
    <property type="entry name" value="alpha/beta-Hydrolases"/>
    <property type="match status" value="1"/>
</dbReference>
<protein>
    <submittedName>
        <fullName evidence="2">Pimeloyl-[acyl-carrier protein] methyl ester esterase</fullName>
        <ecNumber evidence="2">3.1.1.85</ecNumber>
    </submittedName>
</protein>
<feature type="domain" description="AB hydrolase-1" evidence="1">
    <location>
        <begin position="3"/>
        <end position="195"/>
    </location>
</feature>
<dbReference type="Pfam" id="PF12697">
    <property type="entry name" value="Abhydrolase_6"/>
    <property type="match status" value="1"/>
</dbReference>
<keyword evidence="2" id="KW-0378">Hydrolase</keyword>
<proteinExistence type="predicted"/>
<sequence>MRLVFVHGWGFDASFWDDLAGALPEFDAARVELGFLGREFSLPTFSPDDVLIGHSLGFLWGATQYQGWSRMIAINAFAEFSGEMGVASASLRAMRTSLKRDPQKTLANFYASLNGPQVPREFQAERLAEGLAWLQDWRLGEKPGVPSLVLSGAKDPLLPARATTHLAEMLDAPARLHETGGHLLPLSDPKWCAAAIRAFLA</sequence>
<comment type="caution">
    <text evidence="2">The sequence shown here is derived from an EMBL/GenBank/DDBJ whole genome shotgun (WGS) entry which is preliminary data.</text>
</comment>
<dbReference type="RefSeq" id="WP_167083214.1">
    <property type="nucleotide sequence ID" value="NZ_BAAADC010000001.1"/>
</dbReference>
<keyword evidence="3" id="KW-1185">Reference proteome</keyword>
<evidence type="ECO:0000313" key="3">
    <source>
        <dbReference type="Proteomes" id="UP000570514"/>
    </source>
</evidence>
<name>A0A846N0T8_9PROT</name>
<dbReference type="EMBL" id="JAASRM010000001">
    <property type="protein sequence ID" value="NIK89095.1"/>
    <property type="molecule type" value="Genomic_DNA"/>
</dbReference>
<dbReference type="Proteomes" id="UP000570514">
    <property type="component" value="Unassembled WGS sequence"/>
</dbReference>
<evidence type="ECO:0000313" key="2">
    <source>
        <dbReference type="EMBL" id="NIK89095.1"/>
    </source>
</evidence>
<organism evidence="2 3">
    <name type="scientific">Rhizomicrobium palustre</name>
    <dbReference type="NCBI Taxonomy" id="189966"/>
    <lineage>
        <taxon>Bacteria</taxon>
        <taxon>Pseudomonadati</taxon>
        <taxon>Pseudomonadota</taxon>
        <taxon>Alphaproteobacteria</taxon>
        <taxon>Micropepsales</taxon>
        <taxon>Micropepsaceae</taxon>
        <taxon>Rhizomicrobium</taxon>
    </lineage>
</organism>
<accession>A0A846N0T8</accession>
<gene>
    <name evidence="2" type="ORF">FHS83_002413</name>
</gene>
<dbReference type="Gene3D" id="3.40.50.1820">
    <property type="entry name" value="alpha/beta hydrolase"/>
    <property type="match status" value="1"/>
</dbReference>